<protein>
    <recommendedName>
        <fullName evidence="2">Transcription regulator PadR N-terminal domain-containing protein</fullName>
    </recommendedName>
</protein>
<feature type="domain" description="Transcription regulator PadR N-terminal" evidence="2">
    <location>
        <begin position="9"/>
        <end position="81"/>
    </location>
</feature>
<dbReference type="InterPro" id="IPR036390">
    <property type="entry name" value="WH_DNA-bd_sf"/>
</dbReference>
<reference evidence="4" key="1">
    <citation type="journal article" date="2019" name="Int. J. Syst. Evol. Microbiol.">
        <title>The Global Catalogue of Microorganisms (GCM) 10K type strain sequencing project: providing services to taxonomists for standard genome sequencing and annotation.</title>
        <authorList>
            <consortium name="The Broad Institute Genomics Platform"/>
            <consortium name="The Broad Institute Genome Sequencing Center for Infectious Disease"/>
            <person name="Wu L."/>
            <person name="Ma J."/>
        </authorList>
    </citation>
    <scope>NUCLEOTIDE SEQUENCE [LARGE SCALE GENOMIC DNA]</scope>
    <source>
        <strain evidence="4">JCM 18126</strain>
    </source>
</reference>
<evidence type="ECO:0000259" key="2">
    <source>
        <dbReference type="Pfam" id="PF03551"/>
    </source>
</evidence>
<dbReference type="EMBL" id="BAABIL010000205">
    <property type="protein sequence ID" value="GAA4975585.1"/>
    <property type="molecule type" value="Genomic_DNA"/>
</dbReference>
<evidence type="ECO:0000256" key="1">
    <source>
        <dbReference type="SAM" id="MobiDB-lite"/>
    </source>
</evidence>
<organism evidence="3 4">
    <name type="scientific">Kineococcus glutinatus</name>
    <dbReference type="NCBI Taxonomy" id="1070872"/>
    <lineage>
        <taxon>Bacteria</taxon>
        <taxon>Bacillati</taxon>
        <taxon>Actinomycetota</taxon>
        <taxon>Actinomycetes</taxon>
        <taxon>Kineosporiales</taxon>
        <taxon>Kineosporiaceae</taxon>
        <taxon>Kineococcus</taxon>
    </lineage>
</organism>
<name>A0ABP9HPS6_9ACTN</name>
<dbReference type="InterPro" id="IPR005149">
    <property type="entry name" value="Tscrpt_reg_PadR_N"/>
</dbReference>
<proteinExistence type="predicted"/>
<gene>
    <name evidence="3" type="ORF">GCM10023225_15880</name>
</gene>
<evidence type="ECO:0000313" key="4">
    <source>
        <dbReference type="Proteomes" id="UP001501195"/>
    </source>
</evidence>
<keyword evidence="4" id="KW-1185">Reference proteome</keyword>
<sequence length="123" mass="12945">MTEPAFFALTALVAGPLHGYALLTEVEELSGGRVSMKVGTLYGLLDRLTAEAFIELDREELHQGRTRRYHRLTGPGREALQAEVERQAANARAASRRLAAHSALPAPGRPKAAGSGAAGAVGA</sequence>
<dbReference type="InterPro" id="IPR052509">
    <property type="entry name" value="Metal_resp_DNA-bind_regulator"/>
</dbReference>
<accession>A0ABP9HPS6</accession>
<dbReference type="Gene3D" id="1.10.10.10">
    <property type="entry name" value="Winged helix-like DNA-binding domain superfamily/Winged helix DNA-binding domain"/>
    <property type="match status" value="1"/>
</dbReference>
<dbReference type="PANTHER" id="PTHR33169:SF13">
    <property type="entry name" value="PADR-FAMILY TRANSCRIPTIONAL REGULATOR"/>
    <property type="match status" value="1"/>
</dbReference>
<dbReference type="SUPFAM" id="SSF46785">
    <property type="entry name" value="Winged helix' DNA-binding domain"/>
    <property type="match status" value="1"/>
</dbReference>
<feature type="compositionally biased region" description="Low complexity" evidence="1">
    <location>
        <begin position="100"/>
        <end position="115"/>
    </location>
</feature>
<comment type="caution">
    <text evidence="3">The sequence shown here is derived from an EMBL/GenBank/DDBJ whole genome shotgun (WGS) entry which is preliminary data.</text>
</comment>
<dbReference type="Pfam" id="PF03551">
    <property type="entry name" value="PadR"/>
    <property type="match status" value="1"/>
</dbReference>
<dbReference type="InterPro" id="IPR036388">
    <property type="entry name" value="WH-like_DNA-bd_sf"/>
</dbReference>
<dbReference type="PANTHER" id="PTHR33169">
    <property type="entry name" value="PADR-FAMILY TRANSCRIPTIONAL REGULATOR"/>
    <property type="match status" value="1"/>
</dbReference>
<feature type="region of interest" description="Disordered" evidence="1">
    <location>
        <begin position="94"/>
        <end position="123"/>
    </location>
</feature>
<dbReference type="Proteomes" id="UP001501195">
    <property type="component" value="Unassembled WGS sequence"/>
</dbReference>
<evidence type="ECO:0000313" key="3">
    <source>
        <dbReference type="EMBL" id="GAA4975585.1"/>
    </source>
</evidence>